<reference evidence="3 4" key="1">
    <citation type="submission" date="2023-11" db="EMBL/GenBank/DDBJ databases">
        <title>Bacillus jintuensis, isolated from a mudflat on the Beibu Gulf coast.</title>
        <authorList>
            <person name="Li M."/>
        </authorList>
    </citation>
    <scope>NUCLEOTIDE SEQUENCE [LARGE SCALE GENOMIC DNA]</scope>
    <source>
        <strain evidence="3 4">31A1R</strain>
    </source>
</reference>
<comment type="caution">
    <text evidence="3">The sequence shown here is derived from an EMBL/GenBank/DDBJ whole genome shotgun (WGS) entry which is preliminary data.</text>
</comment>
<dbReference type="EMBL" id="JAXOFX010000010">
    <property type="protein sequence ID" value="MDZ5473054.1"/>
    <property type="molecule type" value="Genomic_DNA"/>
</dbReference>
<evidence type="ECO:0000313" key="4">
    <source>
        <dbReference type="Proteomes" id="UP001290455"/>
    </source>
</evidence>
<evidence type="ECO:0000256" key="1">
    <source>
        <dbReference type="SAM" id="Phobius"/>
    </source>
</evidence>
<protein>
    <submittedName>
        <fullName evidence="3">Protein phosphatase 2C domain-containing protein</fullName>
    </submittedName>
</protein>
<evidence type="ECO:0000259" key="2">
    <source>
        <dbReference type="PROSITE" id="PS51746"/>
    </source>
</evidence>
<accession>A0ABU5J0X9</accession>
<dbReference type="Proteomes" id="UP001290455">
    <property type="component" value="Unassembled WGS sequence"/>
</dbReference>
<dbReference type="SMART" id="SM00331">
    <property type="entry name" value="PP2C_SIG"/>
    <property type="match status" value="1"/>
</dbReference>
<dbReference type="CDD" id="cd00143">
    <property type="entry name" value="PP2Cc"/>
    <property type="match status" value="1"/>
</dbReference>
<name>A0ABU5J0X9_9BACI</name>
<sequence>MHIIPDNAQHIGARERQEDSFGFSSFDNEELVKNRGCLAVIADGMGGMSSGREASNTAVQSFLHYYQDLMNGGDFPTVLRESLLYANQKVCQYAKENDLVNQVGTTLIAAAIKDDHLYWISAGDSRIYLFRDHQLIQLTQDHVYEKILLEEAASGRMSMEEVKNHPQKEALTSFLGLEELKKIDGNVKPFPLEPGDRILLCTDGLFGFLSEEEITNTLMGHIEWASQELVNRVVGKSHPYQDNVTVAILNYRREVSHPTTQVYKEEVKPTVRQHKKTRRYLPILLSMILIIALGGGGYFGYVYLVKTEKYKEGINTVLDFFNPKNKEKEGEK</sequence>
<dbReference type="InterPro" id="IPR036457">
    <property type="entry name" value="PPM-type-like_dom_sf"/>
</dbReference>
<gene>
    <name evidence="3" type="ORF">SM124_15150</name>
</gene>
<organism evidence="3 4">
    <name type="scientific">Robertmurraya mangrovi</name>
    <dbReference type="NCBI Taxonomy" id="3098077"/>
    <lineage>
        <taxon>Bacteria</taxon>
        <taxon>Bacillati</taxon>
        <taxon>Bacillota</taxon>
        <taxon>Bacilli</taxon>
        <taxon>Bacillales</taxon>
        <taxon>Bacillaceae</taxon>
        <taxon>Robertmurraya</taxon>
    </lineage>
</organism>
<keyword evidence="1" id="KW-0472">Membrane</keyword>
<proteinExistence type="predicted"/>
<dbReference type="SMART" id="SM00332">
    <property type="entry name" value="PP2Cc"/>
    <property type="match status" value="1"/>
</dbReference>
<dbReference type="InterPro" id="IPR001932">
    <property type="entry name" value="PPM-type_phosphatase-like_dom"/>
</dbReference>
<keyword evidence="1" id="KW-1133">Transmembrane helix</keyword>
<keyword evidence="1" id="KW-0812">Transmembrane</keyword>
<dbReference type="PANTHER" id="PTHR13832:SF860">
    <property type="entry name" value="PROTEIN PHOSPHATASE PHPP"/>
    <property type="match status" value="1"/>
</dbReference>
<dbReference type="InterPro" id="IPR015655">
    <property type="entry name" value="PP2C"/>
</dbReference>
<keyword evidence="4" id="KW-1185">Reference proteome</keyword>
<dbReference type="PANTHER" id="PTHR13832">
    <property type="entry name" value="PROTEIN PHOSPHATASE 2C"/>
    <property type="match status" value="1"/>
</dbReference>
<evidence type="ECO:0000313" key="3">
    <source>
        <dbReference type="EMBL" id="MDZ5473054.1"/>
    </source>
</evidence>
<feature type="transmembrane region" description="Helical" evidence="1">
    <location>
        <begin position="280"/>
        <end position="304"/>
    </location>
</feature>
<dbReference type="PROSITE" id="PS51746">
    <property type="entry name" value="PPM_2"/>
    <property type="match status" value="1"/>
</dbReference>
<dbReference type="RefSeq" id="WP_322447353.1">
    <property type="nucleotide sequence ID" value="NZ_JAXOFX010000010.1"/>
</dbReference>
<dbReference type="Pfam" id="PF13672">
    <property type="entry name" value="PP2C_2"/>
    <property type="match status" value="1"/>
</dbReference>
<dbReference type="Gene3D" id="3.60.40.10">
    <property type="entry name" value="PPM-type phosphatase domain"/>
    <property type="match status" value="1"/>
</dbReference>
<dbReference type="SUPFAM" id="SSF81606">
    <property type="entry name" value="PP2C-like"/>
    <property type="match status" value="1"/>
</dbReference>
<feature type="domain" description="PPM-type phosphatase" evidence="2">
    <location>
        <begin position="10"/>
        <end position="251"/>
    </location>
</feature>